<comment type="caution">
    <text evidence="1">The sequence shown here is derived from an EMBL/GenBank/DDBJ whole genome shotgun (WGS) entry which is preliminary data.</text>
</comment>
<keyword evidence="2" id="KW-1185">Reference proteome</keyword>
<gene>
    <name evidence="1" type="ORF">AVEN_27316_1</name>
</gene>
<accession>A0A4Y2MY42</accession>
<reference evidence="1 2" key="1">
    <citation type="journal article" date="2019" name="Sci. Rep.">
        <title>Orb-weaving spider Araneus ventricosus genome elucidates the spidroin gene catalogue.</title>
        <authorList>
            <person name="Kono N."/>
            <person name="Nakamura H."/>
            <person name="Ohtoshi R."/>
            <person name="Moran D.A.P."/>
            <person name="Shinohara A."/>
            <person name="Yoshida Y."/>
            <person name="Fujiwara M."/>
            <person name="Mori M."/>
            <person name="Tomita M."/>
            <person name="Arakawa K."/>
        </authorList>
    </citation>
    <scope>NUCLEOTIDE SEQUENCE [LARGE SCALE GENOMIC DNA]</scope>
</reference>
<evidence type="ECO:0000313" key="2">
    <source>
        <dbReference type="Proteomes" id="UP000499080"/>
    </source>
</evidence>
<feature type="non-terminal residue" evidence="1">
    <location>
        <position position="1"/>
    </location>
</feature>
<dbReference type="AlphaFoldDB" id="A0A4Y2MY42"/>
<dbReference type="Proteomes" id="UP000499080">
    <property type="component" value="Unassembled WGS sequence"/>
</dbReference>
<organism evidence="1 2">
    <name type="scientific">Araneus ventricosus</name>
    <name type="common">Orbweaver spider</name>
    <name type="synonym">Epeira ventricosa</name>
    <dbReference type="NCBI Taxonomy" id="182803"/>
    <lineage>
        <taxon>Eukaryota</taxon>
        <taxon>Metazoa</taxon>
        <taxon>Ecdysozoa</taxon>
        <taxon>Arthropoda</taxon>
        <taxon>Chelicerata</taxon>
        <taxon>Arachnida</taxon>
        <taxon>Araneae</taxon>
        <taxon>Araneomorphae</taxon>
        <taxon>Entelegynae</taxon>
        <taxon>Araneoidea</taxon>
        <taxon>Araneidae</taxon>
        <taxon>Araneus</taxon>
    </lineage>
</organism>
<sequence length="74" mass="8101">QGVDLPLDHLDVSIGVDLAQFGHHPSVSHVLYGLVVVVGRTHLPQGRLAAVDLDEFLDHPAFHSLSVRWNAVME</sequence>
<name>A0A4Y2MY42_ARAVE</name>
<dbReference type="EMBL" id="BGPR01008083">
    <property type="protein sequence ID" value="GBN31462.1"/>
    <property type="molecule type" value="Genomic_DNA"/>
</dbReference>
<proteinExistence type="predicted"/>
<protein>
    <submittedName>
        <fullName evidence="1">Uncharacterized protein</fullName>
    </submittedName>
</protein>
<evidence type="ECO:0000313" key="1">
    <source>
        <dbReference type="EMBL" id="GBN31462.1"/>
    </source>
</evidence>